<protein>
    <submittedName>
        <fullName evidence="1">Uncharacterized protein</fullName>
    </submittedName>
</protein>
<organism evidence="1 2">
    <name type="scientific">Domibacillus aminovorans</name>
    <dbReference type="NCBI Taxonomy" id="29332"/>
    <lineage>
        <taxon>Bacteria</taxon>
        <taxon>Bacillati</taxon>
        <taxon>Bacillota</taxon>
        <taxon>Bacilli</taxon>
        <taxon>Bacillales</taxon>
        <taxon>Bacillaceae</taxon>
        <taxon>Domibacillus</taxon>
    </lineage>
</organism>
<proteinExistence type="predicted"/>
<reference evidence="1 2" key="1">
    <citation type="submission" date="2016-01" db="EMBL/GenBank/DDBJ databases">
        <title>Investigation of taxonomic status of Bacillus aminovorans.</title>
        <authorList>
            <person name="Verma A."/>
            <person name="Pal Y."/>
            <person name="Krishnamurthi S."/>
        </authorList>
    </citation>
    <scope>NUCLEOTIDE SEQUENCE [LARGE SCALE GENOMIC DNA]</scope>
    <source>
        <strain evidence="1 2">DSM 4337</strain>
    </source>
</reference>
<accession>A0A177KJI6</accession>
<evidence type="ECO:0000313" key="2">
    <source>
        <dbReference type="Proteomes" id="UP000077271"/>
    </source>
</evidence>
<dbReference type="OrthoDB" id="2882430at2"/>
<comment type="caution">
    <text evidence="1">The sequence shown here is derived from an EMBL/GenBank/DDBJ whole genome shotgun (WGS) entry which is preliminary data.</text>
</comment>
<dbReference type="AlphaFoldDB" id="A0A177KJI6"/>
<evidence type="ECO:0000313" key="1">
    <source>
        <dbReference type="EMBL" id="OAH53287.1"/>
    </source>
</evidence>
<dbReference type="Proteomes" id="UP000077271">
    <property type="component" value="Unassembled WGS sequence"/>
</dbReference>
<name>A0A177KJI6_9BACI</name>
<sequence>MHIIKKKLDIQDFIEKFELIASYDDVGQKHYLVIEDRERGGDWTLMKYSDSQWTLHGKGLNYCDQDEQSLLDKDFVQFIWKNRSLFNRKIKEAILS</sequence>
<dbReference type="EMBL" id="LQWZ01000036">
    <property type="protein sequence ID" value="OAH53287.1"/>
    <property type="molecule type" value="Genomic_DNA"/>
</dbReference>
<dbReference type="RefSeq" id="WP_018395481.1">
    <property type="nucleotide sequence ID" value="NZ_LQWZ01000036.1"/>
</dbReference>
<gene>
    <name evidence="1" type="ORF">AWH48_13145</name>
</gene>